<dbReference type="InterPro" id="IPR000310">
    <property type="entry name" value="Orn/Lys/Arg_deCO2ase_major_dom"/>
</dbReference>
<feature type="domain" description="Orn/Lys/Arg decarboxylase C-terminal" evidence="7">
    <location>
        <begin position="394"/>
        <end position="441"/>
    </location>
</feature>
<dbReference type="InterPro" id="IPR052357">
    <property type="entry name" value="Orn_Lys_Arg_decarboxylase-I"/>
</dbReference>
<feature type="domain" description="Orn/Lys/Arg decarboxylases family 1 pyridoxal-P attachment site" evidence="6">
    <location>
        <begin position="4"/>
        <end position="298"/>
    </location>
</feature>
<sequence>MRNLYDELNDYASSEMYPFHMPGHKRNVQKMDFVNPYKIDITEIEGFDNLHNPEGILKESMEEAARFYKTDKTYFLVNGSTCGILASISAATVDNRKILVARNSHKSVYNALYLRDLEPVYVYPDSIDAAGIQAGIRSGQVLEALEEHPDIGTVVITSPTYEGVVSDIMAIAAAVHSHGAVLIVDEAHGAHFGMHEAFPVSSVALGADLVVQSLHKTLPSFTQTAVLHVCGSRVPHFLLERFLSIYQTSSPSYLLMAGIDRCIRMMSQEGKPLFDKYSDTLLKYRSKIKELKNIRLFDGEQSFAYDPSKILLSVRGTGMTGTELSDLLRDKYNIQMEMASTDYALALTSCLDKEEGFERLYEALVRIDAGLGENIREASSSGICTFEAEQIYSIKKALDGMTDTRKLDNAEGLISADYVYAYPPGIPILVPGERITPGVVELFRRYRASGIKLLGPEHGSTIEIKIAREKEKTNGE</sequence>
<comment type="similarity">
    <text evidence="2">Belongs to the Orn/Lys/Arg decarboxylase class-I family.</text>
</comment>
<protein>
    <submittedName>
        <fullName evidence="8">Arginine/lysine/ornithine decarboxylase</fullName>
    </submittedName>
</protein>
<dbReference type="Pfam" id="PF01276">
    <property type="entry name" value="OKR_DC_1"/>
    <property type="match status" value="1"/>
</dbReference>
<keyword evidence="3" id="KW-0210">Decarboxylase</keyword>
<dbReference type="InterPro" id="IPR015421">
    <property type="entry name" value="PyrdxlP-dep_Trfase_major"/>
</dbReference>
<evidence type="ECO:0000313" key="8">
    <source>
        <dbReference type="EMBL" id="SHJ66465.1"/>
    </source>
</evidence>
<organism evidence="8 9">
    <name type="scientific">Parasporobacterium paucivorans DSM 15970</name>
    <dbReference type="NCBI Taxonomy" id="1122934"/>
    <lineage>
        <taxon>Bacteria</taxon>
        <taxon>Bacillati</taxon>
        <taxon>Bacillota</taxon>
        <taxon>Clostridia</taxon>
        <taxon>Lachnospirales</taxon>
        <taxon>Lachnospiraceae</taxon>
        <taxon>Parasporobacterium</taxon>
    </lineage>
</organism>
<evidence type="ECO:0000256" key="1">
    <source>
        <dbReference type="ARBA" id="ARBA00001933"/>
    </source>
</evidence>
<dbReference type="SUPFAM" id="SSF55904">
    <property type="entry name" value="Ornithine decarboxylase C-terminal domain"/>
    <property type="match status" value="1"/>
</dbReference>
<dbReference type="STRING" id="1122934.SAMN02745691_02331"/>
<gene>
    <name evidence="8" type="ORF">SAMN02745691_02331</name>
</gene>
<keyword evidence="5" id="KW-0456">Lyase</keyword>
<dbReference type="GO" id="GO:0016831">
    <property type="term" value="F:carboxy-lyase activity"/>
    <property type="evidence" value="ECO:0007669"/>
    <property type="project" value="UniProtKB-KW"/>
</dbReference>
<evidence type="ECO:0000256" key="2">
    <source>
        <dbReference type="ARBA" id="ARBA00010671"/>
    </source>
</evidence>
<dbReference type="SUPFAM" id="SSF53383">
    <property type="entry name" value="PLP-dependent transferases"/>
    <property type="match status" value="1"/>
</dbReference>
<dbReference type="OrthoDB" id="9815233at2"/>
<evidence type="ECO:0000313" key="9">
    <source>
        <dbReference type="Proteomes" id="UP000184342"/>
    </source>
</evidence>
<evidence type="ECO:0000256" key="3">
    <source>
        <dbReference type="ARBA" id="ARBA00022793"/>
    </source>
</evidence>
<dbReference type="PANTHER" id="PTHR43277">
    <property type="entry name" value="ARGININE DECARBOXYLASE"/>
    <property type="match status" value="1"/>
</dbReference>
<dbReference type="PANTHER" id="PTHR43277:SF4">
    <property type="entry name" value="ARGININE DECARBOXYLASE"/>
    <property type="match status" value="1"/>
</dbReference>
<evidence type="ECO:0000256" key="4">
    <source>
        <dbReference type="ARBA" id="ARBA00022898"/>
    </source>
</evidence>
<evidence type="ECO:0000256" key="5">
    <source>
        <dbReference type="ARBA" id="ARBA00023239"/>
    </source>
</evidence>
<dbReference type="RefSeq" id="WP_073994572.1">
    <property type="nucleotide sequence ID" value="NZ_FQYT01000032.1"/>
</dbReference>
<dbReference type="Proteomes" id="UP000184342">
    <property type="component" value="Unassembled WGS sequence"/>
</dbReference>
<dbReference type="Gene3D" id="3.40.640.10">
    <property type="entry name" value="Type I PLP-dependent aspartate aminotransferase-like (Major domain)"/>
    <property type="match status" value="1"/>
</dbReference>
<reference evidence="8 9" key="1">
    <citation type="submission" date="2016-11" db="EMBL/GenBank/DDBJ databases">
        <authorList>
            <person name="Jaros S."/>
            <person name="Januszkiewicz K."/>
            <person name="Wedrychowicz H."/>
        </authorList>
    </citation>
    <scope>NUCLEOTIDE SEQUENCE [LARGE SCALE GENOMIC DNA]</scope>
    <source>
        <strain evidence="8 9">DSM 15970</strain>
    </source>
</reference>
<evidence type="ECO:0000259" key="6">
    <source>
        <dbReference type="Pfam" id="PF01276"/>
    </source>
</evidence>
<accession>A0A1M6L5J6</accession>
<dbReference type="InterPro" id="IPR008286">
    <property type="entry name" value="Prn/Lys/Arg_de-COase_C"/>
</dbReference>
<proteinExistence type="inferred from homology"/>
<dbReference type="Pfam" id="PF03711">
    <property type="entry name" value="OKR_DC_1_C"/>
    <property type="match status" value="1"/>
</dbReference>
<name>A0A1M6L5J6_9FIRM</name>
<dbReference type="AlphaFoldDB" id="A0A1M6L5J6"/>
<evidence type="ECO:0000259" key="7">
    <source>
        <dbReference type="Pfam" id="PF03711"/>
    </source>
</evidence>
<dbReference type="Gene3D" id="3.90.105.10">
    <property type="entry name" value="Molybdopterin biosynthesis moea protein, domain 2"/>
    <property type="match status" value="1"/>
</dbReference>
<dbReference type="InterPro" id="IPR036633">
    <property type="entry name" value="Prn/Lys/Arg_de-COase_C_sf"/>
</dbReference>
<keyword evidence="9" id="KW-1185">Reference proteome</keyword>
<dbReference type="EMBL" id="FQYT01000032">
    <property type="protein sequence ID" value="SHJ66465.1"/>
    <property type="molecule type" value="Genomic_DNA"/>
</dbReference>
<keyword evidence="4" id="KW-0663">Pyridoxal phosphate</keyword>
<dbReference type="InterPro" id="IPR015424">
    <property type="entry name" value="PyrdxlP-dep_Trfase"/>
</dbReference>
<comment type="cofactor">
    <cofactor evidence="1">
        <name>pyridoxal 5'-phosphate</name>
        <dbReference type="ChEBI" id="CHEBI:597326"/>
    </cofactor>
</comment>